<dbReference type="SUPFAM" id="SSF51735">
    <property type="entry name" value="NAD(P)-binding Rossmann-fold domains"/>
    <property type="match status" value="1"/>
</dbReference>
<dbReference type="Gene3D" id="1.20.1250.20">
    <property type="entry name" value="MFS general substrate transporter like domains"/>
    <property type="match status" value="1"/>
</dbReference>
<feature type="transmembrane region" description="Helical" evidence="6">
    <location>
        <begin position="213"/>
        <end position="234"/>
    </location>
</feature>
<gene>
    <name evidence="7" type="ORF">SUNI508_09568</name>
</gene>
<sequence length="749" mass="82756">MVRRHLQVGDDGPDEARPLLAPPVETWDGPNKTPITSSHPTRCTWPWVYVVIGCILLAVVNDVGEYLYTAPRIRLFESVACARYYLQYDPSVVDPDGSVPERLCKINPVQDETASILGWQSFFDSIPAILLPLPYGYLADKYGRKWILVLALIGFTLTWVSTLIIVGMLRWPLQYVWLSSIFHIIGGGSAVGTTMITTIVADVVPSELRSTVFFYRFCADLIAEFFVPPVTAILMKKSVWVPLLLAVGCQGLTLIVVLFLPETLPLPVPHEAKSDTSSTSSTASSYSVTDEQPLPDRKWKVWFQRTKASYAFVTRDVAVAALVFTFLVSKVGRQASNILLQYVSKRYGWNLAEAGLILSLRAGVNIALFTVVLPVIVNFVLWRMNAASRDLRIAQASALLMTVGAIIMSSSATAVSMIMGPGIGRAVASTFASKRYHNVALFARRSDQLSVEKQALEEAVGHELGVKTYALDVTDKDAPLKALDDVDATLGKPECVFYNAARVLPSQLLTHDVEEIEYDFKINVSALYIIAQRVIPQLIEVAKTDSTAKPGLIVTSSLLPQNPIPQVFALSLVKAAQRNLMQSLSMTYASTGVQFGLVNVGGPVTPEHETLNPTNIASKAWEWFSLPREDQTFEVLISDFTQLEPATPTATKTLYLPTIRKRPGETKMTPTVPFGFQPDFHNDRSISDQCAALVTMRVDDGWKLWDLLMIANELALPHAWDTLEGMFYDGIIADMSSRMANSTKRRSKL</sequence>
<organism evidence="7 8">
    <name type="scientific">Seiridium unicorne</name>
    <dbReference type="NCBI Taxonomy" id="138068"/>
    <lineage>
        <taxon>Eukaryota</taxon>
        <taxon>Fungi</taxon>
        <taxon>Dikarya</taxon>
        <taxon>Ascomycota</taxon>
        <taxon>Pezizomycotina</taxon>
        <taxon>Sordariomycetes</taxon>
        <taxon>Xylariomycetidae</taxon>
        <taxon>Amphisphaeriales</taxon>
        <taxon>Sporocadaceae</taxon>
        <taxon>Seiridium</taxon>
    </lineage>
</organism>
<evidence type="ECO:0000256" key="4">
    <source>
        <dbReference type="ARBA" id="ARBA00023136"/>
    </source>
</evidence>
<evidence type="ECO:0000256" key="2">
    <source>
        <dbReference type="ARBA" id="ARBA00022692"/>
    </source>
</evidence>
<feature type="transmembrane region" description="Helical" evidence="6">
    <location>
        <begin position="47"/>
        <end position="68"/>
    </location>
</feature>
<feature type="transmembrane region" description="Helical" evidence="6">
    <location>
        <begin position="240"/>
        <end position="260"/>
    </location>
</feature>
<dbReference type="CDD" id="cd06174">
    <property type="entry name" value="MFS"/>
    <property type="match status" value="1"/>
</dbReference>
<keyword evidence="3 6" id="KW-1133">Transmembrane helix</keyword>
<protein>
    <recommendedName>
        <fullName evidence="9">Major facilitator superfamily (MFS) profile domain-containing protein</fullName>
    </recommendedName>
</protein>
<evidence type="ECO:0000313" key="7">
    <source>
        <dbReference type="EMBL" id="KAK9416658.1"/>
    </source>
</evidence>
<feature type="region of interest" description="Disordered" evidence="5">
    <location>
        <begin position="270"/>
        <end position="291"/>
    </location>
</feature>
<keyword evidence="2 6" id="KW-0812">Transmembrane</keyword>
<dbReference type="Proteomes" id="UP001408356">
    <property type="component" value="Unassembled WGS sequence"/>
</dbReference>
<dbReference type="InterPro" id="IPR011701">
    <property type="entry name" value="MFS"/>
</dbReference>
<comment type="subcellular location">
    <subcellularLocation>
        <location evidence="1">Membrane</location>
        <topology evidence="1">Multi-pass membrane protein</topology>
    </subcellularLocation>
</comment>
<evidence type="ECO:0000256" key="3">
    <source>
        <dbReference type="ARBA" id="ARBA00022989"/>
    </source>
</evidence>
<dbReference type="SUPFAM" id="SSF103473">
    <property type="entry name" value="MFS general substrate transporter"/>
    <property type="match status" value="1"/>
</dbReference>
<evidence type="ECO:0000256" key="1">
    <source>
        <dbReference type="ARBA" id="ARBA00004141"/>
    </source>
</evidence>
<feature type="transmembrane region" description="Helical" evidence="6">
    <location>
        <begin position="393"/>
        <end position="419"/>
    </location>
</feature>
<name>A0ABR2UPT6_9PEZI</name>
<dbReference type="PANTHER" id="PTHR23507:SF1">
    <property type="entry name" value="FI18259P1-RELATED"/>
    <property type="match status" value="1"/>
</dbReference>
<proteinExistence type="predicted"/>
<dbReference type="InterPro" id="IPR036291">
    <property type="entry name" value="NAD(P)-bd_dom_sf"/>
</dbReference>
<keyword evidence="8" id="KW-1185">Reference proteome</keyword>
<feature type="transmembrane region" description="Helical" evidence="6">
    <location>
        <begin position="175"/>
        <end position="201"/>
    </location>
</feature>
<dbReference type="CDD" id="cd05233">
    <property type="entry name" value="SDR_c"/>
    <property type="match status" value="1"/>
</dbReference>
<feature type="transmembrane region" description="Helical" evidence="6">
    <location>
        <begin position="356"/>
        <end position="381"/>
    </location>
</feature>
<dbReference type="Pfam" id="PF07690">
    <property type="entry name" value="MFS_1"/>
    <property type="match status" value="1"/>
</dbReference>
<evidence type="ECO:0008006" key="9">
    <source>
        <dbReference type="Google" id="ProtNLM"/>
    </source>
</evidence>
<dbReference type="EMBL" id="JARVKF010000405">
    <property type="protein sequence ID" value="KAK9416658.1"/>
    <property type="molecule type" value="Genomic_DNA"/>
</dbReference>
<reference evidence="7 8" key="1">
    <citation type="journal article" date="2024" name="J. Plant Pathol.">
        <title>Sequence and assembly of the genome of Seiridium unicorne, isolate CBS 538.82, causal agent of cypress canker disease.</title>
        <authorList>
            <person name="Scali E."/>
            <person name="Rocca G.D."/>
            <person name="Danti R."/>
            <person name="Garbelotto M."/>
            <person name="Barberini S."/>
            <person name="Baroncelli R."/>
            <person name="Emiliani G."/>
        </authorList>
    </citation>
    <scope>NUCLEOTIDE SEQUENCE [LARGE SCALE GENOMIC DNA]</scope>
    <source>
        <strain evidence="7 8">BM-138-508</strain>
    </source>
</reference>
<evidence type="ECO:0000256" key="6">
    <source>
        <dbReference type="SAM" id="Phobius"/>
    </source>
</evidence>
<dbReference type="Gene3D" id="3.40.50.720">
    <property type="entry name" value="NAD(P)-binding Rossmann-like Domain"/>
    <property type="match status" value="1"/>
</dbReference>
<dbReference type="InterPro" id="IPR036259">
    <property type="entry name" value="MFS_trans_sf"/>
</dbReference>
<keyword evidence="4 6" id="KW-0472">Membrane</keyword>
<evidence type="ECO:0000313" key="8">
    <source>
        <dbReference type="Proteomes" id="UP001408356"/>
    </source>
</evidence>
<evidence type="ECO:0000256" key="5">
    <source>
        <dbReference type="SAM" id="MobiDB-lite"/>
    </source>
</evidence>
<dbReference type="PANTHER" id="PTHR23507">
    <property type="entry name" value="ZGC:174356"/>
    <property type="match status" value="1"/>
</dbReference>
<comment type="caution">
    <text evidence="7">The sequence shown here is derived from an EMBL/GenBank/DDBJ whole genome shotgun (WGS) entry which is preliminary data.</text>
</comment>
<accession>A0ABR2UPT6</accession>
<feature type="transmembrane region" description="Helical" evidence="6">
    <location>
        <begin position="146"/>
        <end position="169"/>
    </location>
</feature>
<feature type="compositionally biased region" description="Low complexity" evidence="5">
    <location>
        <begin position="275"/>
        <end position="289"/>
    </location>
</feature>
<feature type="region of interest" description="Disordered" evidence="5">
    <location>
        <begin position="1"/>
        <end position="35"/>
    </location>
</feature>